<feature type="compositionally biased region" description="Low complexity" evidence="1">
    <location>
        <begin position="273"/>
        <end position="306"/>
    </location>
</feature>
<gene>
    <name evidence="3" type="ORF">ACEWY4_025192</name>
    <name evidence="2" type="ORF">ACEWY4_028091</name>
</gene>
<evidence type="ECO:0000256" key="1">
    <source>
        <dbReference type="SAM" id="MobiDB-lite"/>
    </source>
</evidence>
<dbReference type="AlphaFoldDB" id="A0ABD1IWV0"/>
<organism evidence="3 4">
    <name type="scientific">Coilia grayii</name>
    <name type="common">Gray's grenadier anchovy</name>
    <dbReference type="NCBI Taxonomy" id="363190"/>
    <lineage>
        <taxon>Eukaryota</taxon>
        <taxon>Metazoa</taxon>
        <taxon>Chordata</taxon>
        <taxon>Craniata</taxon>
        <taxon>Vertebrata</taxon>
        <taxon>Euteleostomi</taxon>
        <taxon>Actinopterygii</taxon>
        <taxon>Neopterygii</taxon>
        <taxon>Teleostei</taxon>
        <taxon>Clupei</taxon>
        <taxon>Clupeiformes</taxon>
        <taxon>Clupeoidei</taxon>
        <taxon>Engraulidae</taxon>
        <taxon>Coilinae</taxon>
        <taxon>Coilia</taxon>
    </lineage>
</organism>
<feature type="compositionally biased region" description="Low complexity" evidence="1">
    <location>
        <begin position="314"/>
        <end position="338"/>
    </location>
</feature>
<dbReference type="EMBL" id="JBHFQA010000534">
    <property type="protein sequence ID" value="KAL2076311.1"/>
    <property type="molecule type" value="Genomic_DNA"/>
</dbReference>
<name>A0ABD1IWV0_9TELE</name>
<dbReference type="PANTHER" id="PTHR24637">
    <property type="entry name" value="COLLAGEN"/>
    <property type="match status" value="1"/>
</dbReference>
<sequence length="632" mass="65917">MACRTNRRVGRPAQLASRQQRWAVWCCFGGGEKETSEMGTQTEWETAEVATQADRVTAEAATQAVWGTAEAGIQAVCETAEAETQALWTTSDASIQAAWETAEADTQADWMDGKNQRLPFSKCLLKTPAPTQTVQNMRQTLVFEHSEWFSNGLRWVEVKKRCVEARDGSYQRQWWYLTNTFFIETPMVFYLAKIGFKHLLCNLCNTCITQVSSHLQTESTAVMEMEGVLFSETMTRYKGMTIAADGTVTTAERTNTLRVPIGHFFAPQPAPGPDADAPGPNADAPGPEAGAPGPAPDAPGAEADAPGPDPGAPGPDAGTAAPCPDGPAPGAGARAPGSDGSGAPGPDAGTPGVAAAAPGPDAGAPGADAGAPGAGAGAGAPGPDAGAPDAGPGAPGPDAGAPDAGPGAPGADDGAPGADAGAPGPDAGLLTEADQVPCLYHLFQSTGLEDFSLRLGGLREAFAVLLAWPQTANFMTVAGSMVFGNMATLNGKDAGAFQQAFDQLVAFIQRPDTAIDAELLEVGIHQFNLLDVIFELVLLRGLEWHHVQLVPQAQGGFLDHLATVIQAFLPSEAWPPQAAQCWELLQAEVLSFLVEILSLDVSVYHHPQDLAERVFACLEQHIDQLLSTMPSA</sequence>
<comment type="caution">
    <text evidence="3">The sequence shown here is derived from an EMBL/GenBank/DDBJ whole genome shotgun (WGS) entry which is preliminary data.</text>
</comment>
<protein>
    <submittedName>
        <fullName evidence="3">Uncharacterized protein</fullName>
    </submittedName>
</protein>
<evidence type="ECO:0000313" key="3">
    <source>
        <dbReference type="EMBL" id="KAL2079448.1"/>
    </source>
</evidence>
<dbReference type="EMBL" id="JBHFQA010000022">
    <property type="protein sequence ID" value="KAL2079448.1"/>
    <property type="molecule type" value="Genomic_DNA"/>
</dbReference>
<feature type="region of interest" description="Disordered" evidence="1">
    <location>
        <begin position="262"/>
        <end position="429"/>
    </location>
</feature>
<feature type="compositionally biased region" description="Low complexity" evidence="1">
    <location>
        <begin position="344"/>
        <end position="371"/>
    </location>
</feature>
<evidence type="ECO:0000313" key="4">
    <source>
        <dbReference type="Proteomes" id="UP001591681"/>
    </source>
</evidence>
<dbReference type="InterPro" id="IPR019392">
    <property type="entry name" value="Miga"/>
</dbReference>
<dbReference type="Proteomes" id="UP001591681">
    <property type="component" value="Unassembled WGS sequence"/>
</dbReference>
<feature type="compositionally biased region" description="Low complexity" evidence="1">
    <location>
        <begin position="381"/>
        <end position="428"/>
    </location>
</feature>
<dbReference type="Pfam" id="PF10265">
    <property type="entry name" value="Miga"/>
    <property type="match status" value="1"/>
</dbReference>
<keyword evidence="4" id="KW-1185">Reference proteome</keyword>
<evidence type="ECO:0000313" key="2">
    <source>
        <dbReference type="EMBL" id="KAL2076311.1"/>
    </source>
</evidence>
<accession>A0ABD1IWV0</accession>
<dbReference type="PANTHER" id="PTHR24637:SF428">
    <property type="entry name" value="SCAVENGER RECEPTOR CLASS A MEMBER 3"/>
    <property type="match status" value="1"/>
</dbReference>
<reference evidence="3 4" key="1">
    <citation type="submission" date="2024-09" db="EMBL/GenBank/DDBJ databases">
        <title>A chromosome-level genome assembly of Gray's grenadier anchovy, Coilia grayii.</title>
        <authorList>
            <person name="Fu Z."/>
        </authorList>
    </citation>
    <scope>NUCLEOTIDE SEQUENCE [LARGE SCALE GENOMIC DNA]</scope>
    <source>
        <strain evidence="3">G4</strain>
        <tissue evidence="3">Muscle</tissue>
    </source>
</reference>
<proteinExistence type="predicted"/>